<organism evidence="2 3">
    <name type="scientific">Mesorhizobium delmotii</name>
    <dbReference type="NCBI Taxonomy" id="1631247"/>
    <lineage>
        <taxon>Bacteria</taxon>
        <taxon>Pseudomonadati</taxon>
        <taxon>Pseudomonadota</taxon>
        <taxon>Alphaproteobacteria</taxon>
        <taxon>Hyphomicrobiales</taxon>
        <taxon>Phyllobacteriaceae</taxon>
        <taxon>Mesorhizobium</taxon>
    </lineage>
</organism>
<sequence>MRAIGHLLCHRVRQRESPHFARTIQAGSDVISIASFLSVFRSVISGDDSQCSHYVPYMVSARKKRKQAPAGAPADPFHGRRREPRPARGYAKADAAR</sequence>
<feature type="region of interest" description="Disordered" evidence="1">
    <location>
        <begin position="62"/>
        <end position="97"/>
    </location>
</feature>
<proteinExistence type="predicted"/>
<evidence type="ECO:0000313" key="2">
    <source>
        <dbReference type="EMBL" id="SJM34754.1"/>
    </source>
</evidence>
<name>A0A2P9AU86_9HYPH</name>
<dbReference type="AlphaFoldDB" id="A0A2P9AU86"/>
<accession>A0A2P9AU86</accession>
<dbReference type="Proteomes" id="UP000245698">
    <property type="component" value="Unassembled WGS sequence"/>
</dbReference>
<dbReference type="EMBL" id="FUIG01000059">
    <property type="protein sequence ID" value="SJM34754.1"/>
    <property type="molecule type" value="Genomic_DNA"/>
</dbReference>
<gene>
    <name evidence="2" type="ORF">BQ8482_50024</name>
</gene>
<protein>
    <submittedName>
        <fullName evidence="2">Uncharacterized protein</fullName>
    </submittedName>
</protein>
<reference evidence="3" key="1">
    <citation type="submission" date="2016-12" db="EMBL/GenBank/DDBJ databases">
        <authorList>
            <person name="Brunel B."/>
        </authorList>
    </citation>
    <scope>NUCLEOTIDE SEQUENCE [LARGE SCALE GENOMIC DNA]</scope>
</reference>
<evidence type="ECO:0000313" key="3">
    <source>
        <dbReference type="Proteomes" id="UP000245698"/>
    </source>
</evidence>
<keyword evidence="3" id="KW-1185">Reference proteome</keyword>
<evidence type="ECO:0000256" key="1">
    <source>
        <dbReference type="SAM" id="MobiDB-lite"/>
    </source>
</evidence>